<dbReference type="Pfam" id="PF05569">
    <property type="entry name" value="Peptidase_M56"/>
    <property type="match status" value="1"/>
</dbReference>
<dbReference type="InterPro" id="IPR037682">
    <property type="entry name" value="TonB_C"/>
</dbReference>
<organism evidence="4 5">
    <name type="scientific">Mariniflexile jejuense</name>
    <dbReference type="NCBI Taxonomy" id="1173582"/>
    <lineage>
        <taxon>Bacteria</taxon>
        <taxon>Pseudomonadati</taxon>
        <taxon>Bacteroidota</taxon>
        <taxon>Flavobacteriia</taxon>
        <taxon>Flavobacteriales</taxon>
        <taxon>Flavobacteriaceae</taxon>
        <taxon>Mariniflexile</taxon>
    </lineage>
</organism>
<keyword evidence="1" id="KW-0812">Transmembrane</keyword>
<dbReference type="PANTHER" id="PTHR34978:SF3">
    <property type="entry name" value="SLR0241 PROTEIN"/>
    <property type="match status" value="1"/>
</dbReference>
<dbReference type="Gene3D" id="3.30.1150.10">
    <property type="match status" value="1"/>
</dbReference>
<dbReference type="Proteomes" id="UP001597061">
    <property type="component" value="Unassembled WGS sequence"/>
</dbReference>
<keyword evidence="5" id="KW-1185">Reference proteome</keyword>
<keyword evidence="1" id="KW-1133">Transmembrane helix</keyword>
<evidence type="ECO:0000313" key="4">
    <source>
        <dbReference type="EMBL" id="MFD0990181.1"/>
    </source>
</evidence>
<dbReference type="EMBL" id="JBHTJI010000001">
    <property type="protein sequence ID" value="MFD0990181.1"/>
    <property type="molecule type" value="Genomic_DNA"/>
</dbReference>
<gene>
    <name evidence="4" type="ORF">ACFQ1R_08740</name>
</gene>
<dbReference type="Pfam" id="PF03544">
    <property type="entry name" value="TonB_C"/>
    <property type="match status" value="1"/>
</dbReference>
<feature type="transmembrane region" description="Helical" evidence="1">
    <location>
        <begin position="269"/>
        <end position="287"/>
    </location>
</feature>
<comment type="caution">
    <text evidence="4">The sequence shown here is derived from an EMBL/GenBank/DDBJ whole genome shotgun (WGS) entry which is preliminary data.</text>
</comment>
<dbReference type="CDD" id="cd07341">
    <property type="entry name" value="M56_BlaR1_MecR1_like"/>
    <property type="match status" value="1"/>
</dbReference>
<dbReference type="SUPFAM" id="SSF74653">
    <property type="entry name" value="TolA/TonB C-terminal domain"/>
    <property type="match status" value="1"/>
</dbReference>
<feature type="domain" description="TonB C-terminal" evidence="2">
    <location>
        <begin position="473"/>
        <end position="533"/>
    </location>
</feature>
<dbReference type="PANTHER" id="PTHR34978">
    <property type="entry name" value="POSSIBLE SENSOR-TRANSDUCER PROTEIN BLAR"/>
    <property type="match status" value="1"/>
</dbReference>
<feature type="domain" description="Peptidase M56" evidence="3">
    <location>
        <begin position="40"/>
        <end position="259"/>
    </location>
</feature>
<evidence type="ECO:0000259" key="2">
    <source>
        <dbReference type="Pfam" id="PF03544"/>
    </source>
</evidence>
<feature type="transmembrane region" description="Helical" evidence="1">
    <location>
        <begin position="34"/>
        <end position="51"/>
    </location>
</feature>
<reference evidence="5" key="1">
    <citation type="journal article" date="2019" name="Int. J. Syst. Evol. Microbiol.">
        <title>The Global Catalogue of Microorganisms (GCM) 10K type strain sequencing project: providing services to taxonomists for standard genome sequencing and annotation.</title>
        <authorList>
            <consortium name="The Broad Institute Genomics Platform"/>
            <consortium name="The Broad Institute Genome Sequencing Center for Infectious Disease"/>
            <person name="Wu L."/>
            <person name="Ma J."/>
        </authorList>
    </citation>
    <scope>NUCLEOTIDE SEQUENCE [LARGE SCALE GENOMIC DNA]</scope>
    <source>
        <strain evidence="5">CCUG 62414</strain>
    </source>
</reference>
<evidence type="ECO:0000259" key="3">
    <source>
        <dbReference type="Pfam" id="PF05569"/>
    </source>
</evidence>
<accession>A0ABW3JIT0</accession>
<dbReference type="RefSeq" id="WP_379925774.1">
    <property type="nucleotide sequence ID" value="NZ_JBHTJI010000001.1"/>
</dbReference>
<keyword evidence="1" id="KW-0472">Membrane</keyword>
<name>A0ABW3JIT0_9FLAO</name>
<evidence type="ECO:0000256" key="1">
    <source>
        <dbReference type="SAM" id="Phobius"/>
    </source>
</evidence>
<dbReference type="InterPro" id="IPR052173">
    <property type="entry name" value="Beta-lactam_resp_regulator"/>
</dbReference>
<feature type="transmembrane region" description="Helical" evidence="1">
    <location>
        <begin position="94"/>
        <end position="114"/>
    </location>
</feature>
<dbReference type="InterPro" id="IPR008756">
    <property type="entry name" value="Peptidase_M56"/>
</dbReference>
<feature type="transmembrane region" description="Helical" evidence="1">
    <location>
        <begin position="6"/>
        <end position="22"/>
    </location>
</feature>
<protein>
    <submittedName>
        <fullName evidence="4">M56 family metallopeptidase</fullName>
    </submittedName>
</protein>
<evidence type="ECO:0000313" key="5">
    <source>
        <dbReference type="Proteomes" id="UP001597061"/>
    </source>
</evidence>
<sequence length="544" mass="62559">MAYYILQVIAFQLAFLLIYDMFLKSETFFNWNRFYLIATALLSIAIPFIRIDNFKNVVPQKFIINLPEVIIGTVTSENQTTTELNSVFVESKPFLIWENILLIGIGLATILFVFKTVKLLQILLKSPKSKAGNLVIVKLLKSDTAFSFFNYIFLGEYLMDANREAILKHEIVHVRQKHTLDLLFFEMFRILFWFNPLVYMYKNRMMSLHEFIADAEVVKHQDKASYYQNLLSQVFETKNISFINPFFKQSLIKKRIVMLTKSKSKQVNLLKYALLIPMVFGMLVYTSCMQNAYSQNRQTLSEEKIAQNSPLIEKIKAIGKQLQAQGNTSEEEDKGLNLLLRIIKQNDLDTELVKEVQTYTSIKPKTKLTEKICDVFNQIQKQGDITDAEDKTLKKLLVFTSDDGFNDPFFDDVINDVDVPFGVVDQVPVFPGCESLETNADKKVCMSKNIQDHVAKNFNTKIAEENNLVGRQRINVIFKIDIEGNITEVRSRAPHPALEAEAIRVIKSLPKMIPGEQKGKKVNVPYSLPIIFQVTEDKPLPEKE</sequence>
<proteinExistence type="predicted"/>